<dbReference type="GeneID" id="75182454"/>
<proteinExistence type="predicted"/>
<dbReference type="PANTHER" id="PTHR21621:SF0">
    <property type="entry name" value="BETA-CITRYLGLUTAMATE SYNTHASE B-RELATED"/>
    <property type="match status" value="1"/>
</dbReference>
<keyword evidence="1" id="KW-0067">ATP-binding</keyword>
<sequence>MRLCFLVEEEYRHDGMPVEVIRRLRAWGHRVDVLRPGSALLRVSEEIRAGSHDAWVLKTVSGGPGLTLLEAAAAVGLTTVNDARAIRGVRDKALAAAIGRSSGLPVPMTYAVARPEALREIPAAEFPLVVKPADGSSGRAVRLVASPDLLDSGPLPAQLAADLAGGGMLIAQPYVPNSGVDMKVYGVGGELFATQRCSPLHPDRSVPERRVPLSTDVAAIAAETGSVYGLDLFGVDLVLGPDGPVVVDVNDFPSFRQVPDAVARVAGAVLDLARTGSAPHPGSGPVPLLPLAGGGDGARPQPAATTGPHLASAPPHAARPSAAVPASVPTAVAGSAGVGPAVAPGAAAVTGAATVSRATGVTAVPLTAAGDAG</sequence>
<protein>
    <recommendedName>
        <fullName evidence="3">ATP-grasp domain-containing protein</fullName>
    </recommendedName>
</protein>
<dbReference type="PROSITE" id="PS50975">
    <property type="entry name" value="ATP_GRASP"/>
    <property type="match status" value="1"/>
</dbReference>
<evidence type="ECO:0000313" key="5">
    <source>
        <dbReference type="Proteomes" id="UP000298111"/>
    </source>
</evidence>
<reference evidence="4 5" key="1">
    <citation type="submission" date="2018-10" db="EMBL/GenBank/DDBJ databases">
        <title>Isolation of pseudouridimycin from Streptomyces albus DSM 40763.</title>
        <authorList>
            <person name="Rosenqvist P."/>
            <person name="Metsae-Ketelae M."/>
            <person name="Virta P."/>
        </authorList>
    </citation>
    <scope>NUCLEOTIDE SEQUENCE [LARGE SCALE GENOMIC DNA]</scope>
    <source>
        <strain evidence="4 5">DSM 40763</strain>
    </source>
</reference>
<dbReference type="Gene3D" id="3.30.1490.20">
    <property type="entry name" value="ATP-grasp fold, A domain"/>
    <property type="match status" value="1"/>
</dbReference>
<gene>
    <name evidence="4" type="ORF">D8771_19465</name>
</gene>
<dbReference type="Pfam" id="PF08443">
    <property type="entry name" value="RimK"/>
    <property type="match status" value="1"/>
</dbReference>
<feature type="region of interest" description="Disordered" evidence="2">
    <location>
        <begin position="276"/>
        <end position="322"/>
    </location>
</feature>
<dbReference type="RefSeq" id="WP_031026879.1">
    <property type="nucleotide sequence ID" value="NZ_CP103060.1"/>
</dbReference>
<dbReference type="AlphaFoldDB" id="A0A8H1LDC1"/>
<dbReference type="GO" id="GO:0005737">
    <property type="term" value="C:cytoplasm"/>
    <property type="evidence" value="ECO:0007669"/>
    <property type="project" value="TreeGrafter"/>
</dbReference>
<name>A0A8H1LDC1_9ACTN</name>
<dbReference type="InterPro" id="IPR013651">
    <property type="entry name" value="ATP-grasp_RimK-type"/>
</dbReference>
<dbReference type="SUPFAM" id="SSF56059">
    <property type="entry name" value="Glutathione synthetase ATP-binding domain-like"/>
    <property type="match status" value="1"/>
</dbReference>
<feature type="domain" description="ATP-grasp" evidence="3">
    <location>
        <begin position="96"/>
        <end position="279"/>
    </location>
</feature>
<keyword evidence="1" id="KW-0547">Nucleotide-binding</keyword>
<accession>A0A8H1LDC1</accession>
<dbReference type="InterPro" id="IPR005479">
    <property type="entry name" value="CPAse_ATP-bd"/>
</dbReference>
<evidence type="ECO:0000256" key="2">
    <source>
        <dbReference type="SAM" id="MobiDB-lite"/>
    </source>
</evidence>
<comment type="caution">
    <text evidence="4">The sequence shown here is derived from an EMBL/GenBank/DDBJ whole genome shotgun (WGS) entry which is preliminary data.</text>
</comment>
<dbReference type="Gene3D" id="3.30.470.20">
    <property type="entry name" value="ATP-grasp fold, B domain"/>
    <property type="match status" value="1"/>
</dbReference>
<dbReference type="InterPro" id="IPR011761">
    <property type="entry name" value="ATP-grasp"/>
</dbReference>
<dbReference type="PROSITE" id="PS00866">
    <property type="entry name" value="CPSASE_1"/>
    <property type="match status" value="1"/>
</dbReference>
<dbReference type="PANTHER" id="PTHR21621">
    <property type="entry name" value="RIBOSOMAL PROTEIN S6 MODIFICATION PROTEIN"/>
    <property type="match status" value="1"/>
</dbReference>
<evidence type="ECO:0000256" key="1">
    <source>
        <dbReference type="PROSITE-ProRule" id="PRU00409"/>
    </source>
</evidence>
<dbReference type="EMBL" id="RCIY01000065">
    <property type="protein sequence ID" value="TGG81582.1"/>
    <property type="molecule type" value="Genomic_DNA"/>
</dbReference>
<dbReference type="Proteomes" id="UP000298111">
    <property type="component" value="Unassembled WGS sequence"/>
</dbReference>
<dbReference type="GO" id="GO:0046872">
    <property type="term" value="F:metal ion binding"/>
    <property type="evidence" value="ECO:0007669"/>
    <property type="project" value="InterPro"/>
</dbReference>
<evidence type="ECO:0000313" key="4">
    <source>
        <dbReference type="EMBL" id="TGG81582.1"/>
    </source>
</evidence>
<dbReference type="GO" id="GO:0009432">
    <property type="term" value="P:SOS response"/>
    <property type="evidence" value="ECO:0007669"/>
    <property type="project" value="TreeGrafter"/>
</dbReference>
<dbReference type="GO" id="GO:0005524">
    <property type="term" value="F:ATP binding"/>
    <property type="evidence" value="ECO:0007669"/>
    <property type="project" value="UniProtKB-UniRule"/>
</dbReference>
<feature type="compositionally biased region" description="Low complexity" evidence="2">
    <location>
        <begin position="311"/>
        <end position="322"/>
    </location>
</feature>
<evidence type="ECO:0000259" key="3">
    <source>
        <dbReference type="PROSITE" id="PS50975"/>
    </source>
</evidence>
<dbReference type="GO" id="GO:0018169">
    <property type="term" value="F:ribosomal S6-glutamic acid ligase activity"/>
    <property type="evidence" value="ECO:0007669"/>
    <property type="project" value="TreeGrafter"/>
</dbReference>
<dbReference type="InterPro" id="IPR013815">
    <property type="entry name" value="ATP_grasp_subdomain_1"/>
</dbReference>
<organism evidence="4 5">
    <name type="scientific">Streptomyces albus</name>
    <dbReference type="NCBI Taxonomy" id="1888"/>
    <lineage>
        <taxon>Bacteria</taxon>
        <taxon>Bacillati</taxon>
        <taxon>Actinomycetota</taxon>
        <taxon>Actinomycetes</taxon>
        <taxon>Kitasatosporales</taxon>
        <taxon>Streptomycetaceae</taxon>
        <taxon>Streptomyces</taxon>
    </lineage>
</organism>